<dbReference type="Proteomes" id="UP000600101">
    <property type="component" value="Unassembled WGS sequence"/>
</dbReference>
<dbReference type="Gene3D" id="1.20.120.350">
    <property type="entry name" value="Voltage-gated potassium channels. Chain C"/>
    <property type="match status" value="1"/>
</dbReference>
<evidence type="ECO:0000259" key="7">
    <source>
        <dbReference type="Pfam" id="PF00520"/>
    </source>
</evidence>
<dbReference type="Pfam" id="PF00520">
    <property type="entry name" value="Ion_trans"/>
    <property type="match status" value="1"/>
</dbReference>
<keyword evidence="5" id="KW-0175">Coiled coil</keyword>
<dbReference type="EMBL" id="JACOMF010000018">
    <property type="protein sequence ID" value="MBC4016802.1"/>
    <property type="molecule type" value="Genomic_DNA"/>
</dbReference>
<dbReference type="InterPro" id="IPR005821">
    <property type="entry name" value="Ion_trans_dom"/>
</dbReference>
<evidence type="ECO:0000256" key="1">
    <source>
        <dbReference type="ARBA" id="ARBA00004141"/>
    </source>
</evidence>
<dbReference type="InterPro" id="IPR043203">
    <property type="entry name" value="VGCC_Ca_Na"/>
</dbReference>
<evidence type="ECO:0000256" key="4">
    <source>
        <dbReference type="ARBA" id="ARBA00023136"/>
    </source>
</evidence>
<keyword evidence="9" id="KW-1185">Reference proteome</keyword>
<dbReference type="GO" id="GO:0005248">
    <property type="term" value="F:voltage-gated sodium channel activity"/>
    <property type="evidence" value="ECO:0007669"/>
    <property type="project" value="TreeGrafter"/>
</dbReference>
<dbReference type="GO" id="GO:0001518">
    <property type="term" value="C:voltage-gated sodium channel complex"/>
    <property type="evidence" value="ECO:0007669"/>
    <property type="project" value="TreeGrafter"/>
</dbReference>
<sequence length="281" mass="30312">MTEALTADDAGASPRARAARLVSTPGFQRAVAGLILLNAGALGLETWPPAVEALGGLLRFVDRAAVLLFSAEILLRIYAYRGRFFRDPWGVFDLLVVAIAWLPAGTSLSVLRAFRILRVLRLASVVPSLRLVVEAMLASVPGMASIILLMSLLFYVAGVIATSLYGDIAPDRFGSLGASLFTLFQMMTLESWAEATVRPILEQRPHAWMFFVPFILIATFVVLNLFLGVIVSSIQTLSASKASEEAEAARAETQADIATVLRELRMLRAEVAAQRAPSPPG</sequence>
<organism evidence="8 9">
    <name type="scientific">Siccirubricoccus deserti</name>
    <dbReference type="NCBI Taxonomy" id="2013562"/>
    <lineage>
        <taxon>Bacteria</taxon>
        <taxon>Pseudomonadati</taxon>
        <taxon>Pseudomonadota</taxon>
        <taxon>Alphaproteobacteria</taxon>
        <taxon>Acetobacterales</taxon>
        <taxon>Roseomonadaceae</taxon>
        <taxon>Siccirubricoccus</taxon>
    </lineage>
</organism>
<accession>A0A9X0R1W5</accession>
<feature type="domain" description="Ion transport" evidence="7">
    <location>
        <begin position="27"/>
        <end position="239"/>
    </location>
</feature>
<dbReference type="RefSeq" id="WP_186771565.1">
    <property type="nucleotide sequence ID" value="NZ_JACOMF010000018.1"/>
</dbReference>
<protein>
    <submittedName>
        <fullName evidence="8">Ion transporter</fullName>
    </submittedName>
</protein>
<proteinExistence type="predicted"/>
<feature type="transmembrane region" description="Helical" evidence="6">
    <location>
        <begin position="91"/>
        <end position="114"/>
    </location>
</feature>
<keyword evidence="3 6" id="KW-1133">Transmembrane helix</keyword>
<feature type="coiled-coil region" evidence="5">
    <location>
        <begin position="234"/>
        <end position="270"/>
    </location>
</feature>
<feature type="transmembrane region" description="Helical" evidence="6">
    <location>
        <begin position="135"/>
        <end position="161"/>
    </location>
</feature>
<dbReference type="InterPro" id="IPR027359">
    <property type="entry name" value="Volt_channel_dom_sf"/>
</dbReference>
<feature type="transmembrane region" description="Helical" evidence="6">
    <location>
        <begin position="207"/>
        <end position="231"/>
    </location>
</feature>
<evidence type="ECO:0000256" key="2">
    <source>
        <dbReference type="ARBA" id="ARBA00022692"/>
    </source>
</evidence>
<dbReference type="PANTHER" id="PTHR10037:SF62">
    <property type="entry name" value="SODIUM CHANNEL PROTEIN 60E"/>
    <property type="match status" value="1"/>
</dbReference>
<reference evidence="8" key="1">
    <citation type="submission" date="2020-08" db="EMBL/GenBank/DDBJ databases">
        <authorList>
            <person name="Hu Y."/>
            <person name="Nguyen S.V."/>
            <person name="Li F."/>
            <person name="Fanning S."/>
        </authorList>
    </citation>
    <scope>NUCLEOTIDE SEQUENCE</scope>
    <source>
        <strain evidence="8">SYSU D8009</strain>
    </source>
</reference>
<comment type="subcellular location">
    <subcellularLocation>
        <location evidence="1">Membrane</location>
        <topology evidence="1">Multi-pass membrane protein</topology>
    </subcellularLocation>
</comment>
<evidence type="ECO:0000256" key="6">
    <source>
        <dbReference type="SAM" id="Phobius"/>
    </source>
</evidence>
<keyword evidence="2 6" id="KW-0812">Transmembrane</keyword>
<evidence type="ECO:0000256" key="3">
    <source>
        <dbReference type="ARBA" id="ARBA00022989"/>
    </source>
</evidence>
<evidence type="ECO:0000313" key="8">
    <source>
        <dbReference type="EMBL" id="MBC4016802.1"/>
    </source>
</evidence>
<comment type="caution">
    <text evidence="8">The sequence shown here is derived from an EMBL/GenBank/DDBJ whole genome shotgun (WGS) entry which is preliminary data.</text>
</comment>
<dbReference type="AlphaFoldDB" id="A0A9X0R1W5"/>
<name>A0A9X0R1W5_9PROT</name>
<dbReference type="Gene3D" id="1.10.287.70">
    <property type="match status" value="1"/>
</dbReference>
<evidence type="ECO:0000256" key="5">
    <source>
        <dbReference type="SAM" id="Coils"/>
    </source>
</evidence>
<gene>
    <name evidence="8" type="ORF">H7965_15880</name>
</gene>
<evidence type="ECO:0000313" key="9">
    <source>
        <dbReference type="Proteomes" id="UP000600101"/>
    </source>
</evidence>
<dbReference type="SUPFAM" id="SSF81324">
    <property type="entry name" value="Voltage-gated potassium channels"/>
    <property type="match status" value="1"/>
</dbReference>
<keyword evidence="4 6" id="KW-0472">Membrane</keyword>
<dbReference type="PANTHER" id="PTHR10037">
    <property type="entry name" value="VOLTAGE-GATED CATION CHANNEL CALCIUM AND SODIUM"/>
    <property type="match status" value="1"/>
</dbReference>